<evidence type="ECO:0000256" key="1">
    <source>
        <dbReference type="SAM" id="MobiDB-lite"/>
    </source>
</evidence>
<feature type="compositionally biased region" description="Basic and acidic residues" evidence="1">
    <location>
        <begin position="1"/>
        <end position="11"/>
    </location>
</feature>
<keyword evidence="2" id="KW-0812">Transmembrane</keyword>
<evidence type="ECO:0000256" key="2">
    <source>
        <dbReference type="SAM" id="Phobius"/>
    </source>
</evidence>
<dbReference type="AlphaFoldDB" id="M5TWN8"/>
<evidence type="ECO:0000259" key="3">
    <source>
        <dbReference type="Pfam" id="PF14237"/>
    </source>
</evidence>
<accession>M5TWN8</accession>
<dbReference type="EMBL" id="ANOH01000341">
    <property type="protein sequence ID" value="EMI53590.1"/>
    <property type="molecule type" value="Genomic_DNA"/>
</dbReference>
<proteinExistence type="predicted"/>
<evidence type="ECO:0000313" key="5">
    <source>
        <dbReference type="Proteomes" id="UP000011885"/>
    </source>
</evidence>
<dbReference type="Pfam" id="PF14237">
    <property type="entry name" value="GYF_2"/>
    <property type="match status" value="1"/>
</dbReference>
<name>M5TWN8_9BACT</name>
<keyword evidence="2" id="KW-0472">Membrane</keyword>
<feature type="region of interest" description="Disordered" evidence="1">
    <location>
        <begin position="190"/>
        <end position="220"/>
    </location>
</feature>
<dbReference type="InterPro" id="IPR025640">
    <property type="entry name" value="GYF_2"/>
</dbReference>
<reference evidence="4 5" key="1">
    <citation type="journal article" date="2013" name="Mar. Genomics">
        <title>Expression of sulfatases in Rhodopirellula baltica and the diversity of sulfatases in the genus Rhodopirellula.</title>
        <authorList>
            <person name="Wegner C.E."/>
            <person name="Richter-Heitmann T."/>
            <person name="Klindworth A."/>
            <person name="Klockow C."/>
            <person name="Richter M."/>
            <person name="Achstetter T."/>
            <person name="Glockner F.O."/>
            <person name="Harder J."/>
        </authorList>
    </citation>
    <scope>NUCLEOTIDE SEQUENCE [LARGE SCALE GENOMIC DNA]</scope>
    <source>
        <strain evidence="4 5">SM41</strain>
    </source>
</reference>
<dbReference type="PATRIC" id="fig|1263870.3.peg.5214"/>
<dbReference type="OrthoDB" id="292769at2"/>
<dbReference type="Proteomes" id="UP000011885">
    <property type="component" value="Unassembled WGS sequence"/>
</dbReference>
<protein>
    <recommendedName>
        <fullName evidence="3">GYF domain-containing protein</fullName>
    </recommendedName>
</protein>
<feature type="region of interest" description="Disordered" evidence="1">
    <location>
        <begin position="1"/>
        <end position="109"/>
    </location>
</feature>
<feature type="transmembrane region" description="Helical" evidence="2">
    <location>
        <begin position="244"/>
        <end position="265"/>
    </location>
</feature>
<feature type="compositionally biased region" description="Low complexity" evidence="1">
    <location>
        <begin position="48"/>
        <end position="70"/>
    </location>
</feature>
<dbReference type="SUPFAM" id="SSF55277">
    <property type="entry name" value="GYF domain"/>
    <property type="match status" value="1"/>
</dbReference>
<keyword evidence="5" id="KW-1185">Reference proteome</keyword>
<comment type="caution">
    <text evidence="4">The sequence shown here is derived from an EMBL/GenBank/DDBJ whole genome shotgun (WGS) entry which is preliminary data.</text>
</comment>
<sequence length="268" mass="27471">MRFRIPTHDTETSTPIDSRASYESESEGDTGPLATSARQSPQTTPSNAVAAVNGESGSVSGAGATAVADSSVEREIASRPSSVRGTGPASESAEPVATPSPAPNVINGPAPSTQEILGDASSTWYVRPPSGGQYGPANGPTLGQWIEEGRVADTAMLWRDGWPDWRIAKEVLPVFSNGATGIVSDRAAVSSAPAATPPGVEAPAPTGTVSGDGVPDEASDSRVEIRAGGKVLDTNKKRMSRKRVAISATLACVFIVLLVALIVVLKQA</sequence>
<gene>
    <name evidence="4" type="ORF">RSSM_04930</name>
</gene>
<evidence type="ECO:0000313" key="4">
    <source>
        <dbReference type="EMBL" id="EMI53590.1"/>
    </source>
</evidence>
<keyword evidence="2" id="KW-1133">Transmembrane helix</keyword>
<feature type="compositionally biased region" description="Low complexity" evidence="1">
    <location>
        <begin position="190"/>
        <end position="199"/>
    </location>
</feature>
<feature type="domain" description="GYF" evidence="3">
    <location>
        <begin position="124"/>
        <end position="171"/>
    </location>
</feature>
<organism evidence="4 5">
    <name type="scientific">Rhodopirellula sallentina SM41</name>
    <dbReference type="NCBI Taxonomy" id="1263870"/>
    <lineage>
        <taxon>Bacteria</taxon>
        <taxon>Pseudomonadati</taxon>
        <taxon>Planctomycetota</taxon>
        <taxon>Planctomycetia</taxon>
        <taxon>Pirellulales</taxon>
        <taxon>Pirellulaceae</taxon>
        <taxon>Rhodopirellula</taxon>
    </lineage>
</organism>
<feature type="compositionally biased region" description="Polar residues" evidence="1">
    <location>
        <begin position="36"/>
        <end position="47"/>
    </location>
</feature>
<dbReference type="InterPro" id="IPR035445">
    <property type="entry name" value="GYF-like_dom_sf"/>
</dbReference>